<dbReference type="AlphaFoldDB" id="A0A5C4TGP7"/>
<dbReference type="Proteomes" id="UP000307943">
    <property type="component" value="Unassembled WGS sequence"/>
</dbReference>
<gene>
    <name evidence="1" type="ORF">FE784_00860</name>
</gene>
<sequence length="196" mass="22868">MDNYEYTERELIKFTVNYSSSKLTAEQVGIVISQTAVMYKIIQEYLDSPYDLQFERTSRGSYIFEFLGDPVVLDQVVNICSFIGNQLSDFWGHVGSNVTWDFTKYIGVEVLRKKTELQRSETENFMRAVQEQRKVACETDSIVVYDYKNQKITVINGQIAREYSKNNLDDADFHASNLAERNDFSLPPRKTRHKRK</sequence>
<protein>
    <submittedName>
        <fullName evidence="1">Uncharacterized protein</fullName>
    </submittedName>
</protein>
<organism evidence="1 2">
    <name type="scientific">Paenibacillus hemerocallicola</name>
    <dbReference type="NCBI Taxonomy" id="1172614"/>
    <lineage>
        <taxon>Bacteria</taxon>
        <taxon>Bacillati</taxon>
        <taxon>Bacillota</taxon>
        <taxon>Bacilli</taxon>
        <taxon>Bacillales</taxon>
        <taxon>Paenibacillaceae</taxon>
        <taxon>Paenibacillus</taxon>
    </lineage>
</organism>
<proteinExistence type="predicted"/>
<dbReference type="EMBL" id="VDCQ01000001">
    <property type="protein sequence ID" value="TNJ68243.1"/>
    <property type="molecule type" value="Genomic_DNA"/>
</dbReference>
<comment type="caution">
    <text evidence="1">The sequence shown here is derived from an EMBL/GenBank/DDBJ whole genome shotgun (WGS) entry which is preliminary data.</text>
</comment>
<dbReference type="RefSeq" id="WP_139600220.1">
    <property type="nucleotide sequence ID" value="NZ_VDCQ01000001.1"/>
</dbReference>
<name>A0A5C4TGP7_9BACL</name>
<accession>A0A5C4TGP7</accession>
<evidence type="ECO:0000313" key="2">
    <source>
        <dbReference type="Proteomes" id="UP000307943"/>
    </source>
</evidence>
<keyword evidence="2" id="KW-1185">Reference proteome</keyword>
<reference evidence="1 2" key="1">
    <citation type="submission" date="2019-05" db="EMBL/GenBank/DDBJ databases">
        <title>We sequenced the genome of Paenibacillus hemerocallicola KCTC 33185 for further insight into its adaptation and study the phylogeny of Paenibacillus.</title>
        <authorList>
            <person name="Narsing Rao M.P."/>
        </authorList>
    </citation>
    <scope>NUCLEOTIDE SEQUENCE [LARGE SCALE GENOMIC DNA]</scope>
    <source>
        <strain evidence="1 2">KCTC 33185</strain>
    </source>
</reference>
<evidence type="ECO:0000313" key="1">
    <source>
        <dbReference type="EMBL" id="TNJ68243.1"/>
    </source>
</evidence>